<keyword evidence="3" id="KW-0658">Purine biosynthesis</keyword>
<dbReference type="InterPro" id="IPR004810">
    <property type="entry name" value="PurU"/>
</dbReference>
<comment type="function">
    <text evidence="3">Catalyzes the hydrolysis of 10-formyltetrahydrofolate (formyl-FH4) to formate and tetrahydrofolate (FH4).</text>
</comment>
<dbReference type="InterPro" id="IPR002376">
    <property type="entry name" value="Formyl_transf_N"/>
</dbReference>
<evidence type="ECO:0000256" key="2">
    <source>
        <dbReference type="ARBA" id="ARBA00022801"/>
    </source>
</evidence>
<dbReference type="CDD" id="cd08648">
    <property type="entry name" value="FMT_core_Formyl-FH4-Hydrolase_C"/>
    <property type="match status" value="1"/>
</dbReference>
<comment type="catalytic activity">
    <reaction evidence="3">
        <text>(6R)-10-formyltetrahydrofolate + H2O = (6S)-5,6,7,8-tetrahydrofolate + formate + H(+)</text>
        <dbReference type="Rhea" id="RHEA:19833"/>
        <dbReference type="ChEBI" id="CHEBI:15377"/>
        <dbReference type="ChEBI" id="CHEBI:15378"/>
        <dbReference type="ChEBI" id="CHEBI:15740"/>
        <dbReference type="ChEBI" id="CHEBI:57453"/>
        <dbReference type="ChEBI" id="CHEBI:195366"/>
        <dbReference type="EC" id="3.5.1.10"/>
    </reaction>
</comment>
<evidence type="ECO:0000256" key="1">
    <source>
        <dbReference type="ARBA" id="ARBA00022563"/>
    </source>
</evidence>
<feature type="domain" description="ACT" evidence="5">
    <location>
        <begin position="6"/>
        <end position="93"/>
    </location>
</feature>
<evidence type="ECO:0000313" key="7">
    <source>
        <dbReference type="Proteomes" id="UP001248581"/>
    </source>
</evidence>
<dbReference type="PRINTS" id="PR01575">
    <property type="entry name" value="FFH4HYDRLASE"/>
</dbReference>
<dbReference type="InterPro" id="IPR036477">
    <property type="entry name" value="Formyl_transf_N_sf"/>
</dbReference>
<keyword evidence="2 3" id="KW-0378">Hydrolase</keyword>
<evidence type="ECO:0000256" key="3">
    <source>
        <dbReference type="HAMAP-Rule" id="MF_01927"/>
    </source>
</evidence>
<evidence type="ECO:0000256" key="4">
    <source>
        <dbReference type="NCBIfam" id="TIGR00655"/>
    </source>
</evidence>
<dbReference type="InterPro" id="IPR044074">
    <property type="entry name" value="PurU_ACT"/>
</dbReference>
<keyword evidence="7" id="KW-1185">Reference proteome</keyword>
<dbReference type="GO" id="GO:0008864">
    <property type="term" value="F:formyltetrahydrofolate deformylase activity"/>
    <property type="evidence" value="ECO:0007669"/>
    <property type="project" value="UniProtKB-EC"/>
</dbReference>
<dbReference type="InterPro" id="IPR041729">
    <property type="entry name" value="Formyl-FH4-Hydrolase_C"/>
</dbReference>
<dbReference type="Pfam" id="PF00551">
    <property type="entry name" value="Formyl_trans_N"/>
    <property type="match status" value="1"/>
</dbReference>
<proteinExistence type="inferred from homology"/>
<dbReference type="PROSITE" id="PS51671">
    <property type="entry name" value="ACT"/>
    <property type="match status" value="1"/>
</dbReference>
<dbReference type="PANTHER" id="PTHR42706:SF1">
    <property type="entry name" value="FORMYLTETRAHYDROFOLATE DEFORMYLASE 2, MITOCHONDRIAL"/>
    <property type="match status" value="1"/>
</dbReference>
<dbReference type="SUPFAM" id="SSF55021">
    <property type="entry name" value="ACT-like"/>
    <property type="match status" value="1"/>
</dbReference>
<organism evidence="6 7">
    <name type="scientific">Thalassotalea nanhaiensis</name>
    <dbReference type="NCBI Taxonomy" id="3065648"/>
    <lineage>
        <taxon>Bacteria</taxon>
        <taxon>Pseudomonadati</taxon>
        <taxon>Pseudomonadota</taxon>
        <taxon>Gammaproteobacteria</taxon>
        <taxon>Alteromonadales</taxon>
        <taxon>Colwelliaceae</taxon>
        <taxon>Thalassotalea</taxon>
    </lineage>
</organism>
<accession>A0ABY9TJH5</accession>
<reference evidence="7" key="1">
    <citation type="submission" date="2023-09" db="EMBL/GenBank/DDBJ databases">
        <authorList>
            <person name="Li S."/>
            <person name="Li X."/>
            <person name="Zhang C."/>
            <person name="Zhao Z."/>
        </authorList>
    </citation>
    <scope>NUCLEOTIDE SEQUENCE [LARGE SCALE GENOMIC DNA]</scope>
    <source>
        <strain evidence="7">SQ345</strain>
    </source>
</reference>
<dbReference type="Gene3D" id="3.40.50.170">
    <property type="entry name" value="Formyl transferase, N-terminal domain"/>
    <property type="match status" value="1"/>
</dbReference>
<comment type="pathway">
    <text evidence="3">Purine metabolism; IMP biosynthesis via de novo pathway; formate from 10-formyl-5,6,7,8-tetrahydrofolate: step 1/1.</text>
</comment>
<name>A0ABY9TJH5_9GAMM</name>
<dbReference type="RefSeq" id="WP_348388000.1">
    <property type="nucleotide sequence ID" value="NZ_CP134146.1"/>
</dbReference>
<keyword evidence="1 3" id="KW-0554">One-carbon metabolism</keyword>
<dbReference type="EMBL" id="CP134146">
    <property type="protein sequence ID" value="WNC68846.1"/>
    <property type="molecule type" value="Genomic_DNA"/>
</dbReference>
<dbReference type="InterPro" id="IPR045865">
    <property type="entry name" value="ACT-like_dom_sf"/>
</dbReference>
<dbReference type="Proteomes" id="UP001248581">
    <property type="component" value="Chromosome"/>
</dbReference>
<dbReference type="PIRSF" id="PIRSF036480">
    <property type="entry name" value="FormyFH4_hydr"/>
    <property type="match status" value="1"/>
</dbReference>
<dbReference type="EC" id="3.5.1.10" evidence="3 4"/>
<dbReference type="PANTHER" id="PTHR42706">
    <property type="entry name" value="FORMYLTETRAHYDROFOLATE DEFORMYLASE"/>
    <property type="match status" value="1"/>
</dbReference>
<dbReference type="CDD" id="cd04875">
    <property type="entry name" value="ACT_F4HF-DF"/>
    <property type="match status" value="1"/>
</dbReference>
<dbReference type="NCBIfam" id="TIGR00655">
    <property type="entry name" value="PurU"/>
    <property type="match status" value="1"/>
</dbReference>
<sequence length="286" mass="32927">MNHPYRLTISCADRPGIIADVSGFITGHGGNIIESHQYSDPNSGMFYMRYVIDPENLRMDAEGFNTLFVPIIERYAMNYKLTDTQRKTKVLLMVSKIDHCLKDLLYRWKSGELDFDIPCVISNHPDLKEYVEWFGIPYYHIPVPKDDAGKEVAFNATSDVIDKYQPDTVVLARYMQILPPWMCAKYQHQVINIHHSFLPSFMGAKPYHQALERGVKLIGATCHYVTEDLDAGPIIDQDIARVHHYHQVDDLIRLGKDVEKTVLSRGLRDHLEERVLVHNNKTIIFG</sequence>
<dbReference type="SUPFAM" id="SSF53328">
    <property type="entry name" value="Formyltransferase"/>
    <property type="match status" value="1"/>
</dbReference>
<dbReference type="Pfam" id="PF01842">
    <property type="entry name" value="ACT"/>
    <property type="match status" value="1"/>
</dbReference>
<comment type="similarity">
    <text evidence="3">Belongs to the PurU family.</text>
</comment>
<dbReference type="HAMAP" id="MF_01927">
    <property type="entry name" value="PurU"/>
    <property type="match status" value="1"/>
</dbReference>
<dbReference type="InterPro" id="IPR002912">
    <property type="entry name" value="ACT_dom"/>
</dbReference>
<gene>
    <name evidence="3 6" type="primary">purU</name>
    <name evidence="6" type="ORF">RI845_01530</name>
</gene>
<feature type="active site" evidence="3">
    <location>
        <position position="230"/>
    </location>
</feature>
<dbReference type="Gene3D" id="3.30.70.260">
    <property type="match status" value="1"/>
</dbReference>
<evidence type="ECO:0000313" key="6">
    <source>
        <dbReference type="EMBL" id="WNC68846.1"/>
    </source>
</evidence>
<dbReference type="NCBIfam" id="NF004684">
    <property type="entry name" value="PRK06027.1"/>
    <property type="match status" value="1"/>
</dbReference>
<evidence type="ECO:0000259" key="5">
    <source>
        <dbReference type="PROSITE" id="PS51671"/>
    </source>
</evidence>
<protein>
    <recommendedName>
        <fullName evidence="3 4">Formyltetrahydrofolate deformylase</fullName>
        <ecNumber evidence="3 4">3.5.1.10</ecNumber>
    </recommendedName>
    <alternativeName>
        <fullName evidence="3">Formyl-FH(4) hydrolase</fullName>
    </alternativeName>
</protein>